<dbReference type="Gene3D" id="2.100.10.30">
    <property type="entry name" value="Jacalin-like lectin domain"/>
    <property type="match status" value="1"/>
</dbReference>
<feature type="domain" description="Jacalin-type lectin" evidence="3">
    <location>
        <begin position="1"/>
        <end position="122"/>
    </location>
</feature>
<protein>
    <recommendedName>
        <fullName evidence="3">Jacalin-type lectin domain-containing protein</fullName>
    </recommendedName>
</protein>
<evidence type="ECO:0000256" key="2">
    <source>
        <dbReference type="ARBA" id="ARBA00022734"/>
    </source>
</evidence>
<gene>
    <name evidence="4" type="ORF">RND81_14G000600</name>
</gene>
<organism evidence="4 5">
    <name type="scientific">Saponaria officinalis</name>
    <name type="common">Common soapwort</name>
    <name type="synonym">Lychnis saponaria</name>
    <dbReference type="NCBI Taxonomy" id="3572"/>
    <lineage>
        <taxon>Eukaryota</taxon>
        <taxon>Viridiplantae</taxon>
        <taxon>Streptophyta</taxon>
        <taxon>Embryophyta</taxon>
        <taxon>Tracheophyta</taxon>
        <taxon>Spermatophyta</taxon>
        <taxon>Magnoliopsida</taxon>
        <taxon>eudicotyledons</taxon>
        <taxon>Gunneridae</taxon>
        <taxon>Pentapetalae</taxon>
        <taxon>Caryophyllales</taxon>
        <taxon>Caryophyllaceae</taxon>
        <taxon>Caryophylleae</taxon>
        <taxon>Saponaria</taxon>
    </lineage>
</organism>
<dbReference type="AlphaFoldDB" id="A0AAW1GJP4"/>
<dbReference type="SUPFAM" id="SSF51101">
    <property type="entry name" value="Mannose-binding lectins"/>
    <property type="match status" value="1"/>
</dbReference>
<dbReference type="PANTHER" id="PTHR47293">
    <property type="entry name" value="JACALIN-RELATED LECTIN 3"/>
    <property type="match status" value="1"/>
</dbReference>
<dbReference type="InterPro" id="IPR036404">
    <property type="entry name" value="Jacalin-like_lectin_dom_sf"/>
</dbReference>
<proteinExistence type="inferred from homology"/>
<evidence type="ECO:0000313" key="4">
    <source>
        <dbReference type="EMBL" id="KAK9663820.1"/>
    </source>
</evidence>
<sequence length="129" mass="14922">MHSYRIRSFQYQYIEDRLLKLSPVYGHHVGANFETVEFNVVDEYIIGLSGTYESSGGIRKVLSLCFETNVDKYGPFGTHFDCHQQFSFRFGPENRFGGFYASFHNDRQYGISLATIGVYVRPLRNLRTA</sequence>
<keyword evidence="2" id="KW-0430">Lectin</keyword>
<evidence type="ECO:0000313" key="5">
    <source>
        <dbReference type="Proteomes" id="UP001443914"/>
    </source>
</evidence>
<dbReference type="InterPro" id="IPR001229">
    <property type="entry name" value="Jacalin-like_lectin_dom"/>
</dbReference>
<comment type="similarity">
    <text evidence="1">Belongs to the jacalin lectin family.</text>
</comment>
<reference evidence="4" key="1">
    <citation type="submission" date="2024-03" db="EMBL/GenBank/DDBJ databases">
        <title>WGS assembly of Saponaria officinalis var. Norfolk2.</title>
        <authorList>
            <person name="Jenkins J."/>
            <person name="Shu S."/>
            <person name="Grimwood J."/>
            <person name="Barry K."/>
            <person name="Goodstein D."/>
            <person name="Schmutz J."/>
            <person name="Leebens-Mack J."/>
            <person name="Osbourn A."/>
        </authorList>
    </citation>
    <scope>NUCLEOTIDE SEQUENCE [LARGE SCALE GENOMIC DNA]</scope>
    <source>
        <strain evidence="4">JIC</strain>
    </source>
</reference>
<dbReference type="PANTHER" id="PTHR47293:SF70">
    <property type="entry name" value="JACALIN-RELATED LECTIN 24-RELATED"/>
    <property type="match status" value="1"/>
</dbReference>
<dbReference type="Proteomes" id="UP001443914">
    <property type="component" value="Unassembled WGS sequence"/>
</dbReference>
<evidence type="ECO:0000256" key="1">
    <source>
        <dbReference type="ARBA" id="ARBA00006568"/>
    </source>
</evidence>
<dbReference type="PROSITE" id="PS51752">
    <property type="entry name" value="JACALIN_LECTIN"/>
    <property type="match status" value="1"/>
</dbReference>
<keyword evidence="5" id="KW-1185">Reference proteome</keyword>
<dbReference type="Pfam" id="PF01419">
    <property type="entry name" value="Jacalin"/>
    <property type="match status" value="1"/>
</dbReference>
<comment type="caution">
    <text evidence="4">The sequence shown here is derived from an EMBL/GenBank/DDBJ whole genome shotgun (WGS) entry which is preliminary data.</text>
</comment>
<accession>A0AAW1GJP4</accession>
<dbReference type="EMBL" id="JBDFQZ010000014">
    <property type="protein sequence ID" value="KAK9663820.1"/>
    <property type="molecule type" value="Genomic_DNA"/>
</dbReference>
<name>A0AAW1GJP4_SAPOF</name>
<dbReference type="GO" id="GO:0030246">
    <property type="term" value="F:carbohydrate binding"/>
    <property type="evidence" value="ECO:0007669"/>
    <property type="project" value="UniProtKB-KW"/>
</dbReference>
<evidence type="ECO:0000259" key="3">
    <source>
        <dbReference type="PROSITE" id="PS51752"/>
    </source>
</evidence>